<reference evidence="1 2" key="1">
    <citation type="submission" date="2024-02" db="EMBL/GenBank/DDBJ databases">
        <title>Genome analysis and characterization of Microbaculum marinisediminis sp. nov., isolated from marine sediment.</title>
        <authorList>
            <person name="Du Z.-J."/>
            <person name="Ye Y.-Q."/>
            <person name="Zhang Z.-R."/>
            <person name="Yuan S.-M."/>
            <person name="Zhang X.-Y."/>
        </authorList>
    </citation>
    <scope>NUCLEOTIDE SEQUENCE [LARGE SCALE GENOMIC DNA]</scope>
    <source>
        <strain evidence="1 2">SDUM1044001</strain>
    </source>
</reference>
<dbReference type="EMBL" id="JAZHOF010000004">
    <property type="protein sequence ID" value="MEJ8572159.1"/>
    <property type="molecule type" value="Genomic_DNA"/>
</dbReference>
<protein>
    <submittedName>
        <fullName evidence="1">DUF2218 domain-containing protein</fullName>
    </submittedName>
</protein>
<dbReference type="Proteomes" id="UP001378188">
    <property type="component" value="Unassembled WGS sequence"/>
</dbReference>
<dbReference type="Pfam" id="PF09981">
    <property type="entry name" value="DUF2218"/>
    <property type="match status" value="1"/>
</dbReference>
<accession>A0AAW9REK0</accession>
<name>A0AAW9REK0_9HYPH</name>
<organism evidence="1 2">
    <name type="scientific">Microbaculum marinum</name>
    <dbReference type="NCBI Taxonomy" id="1764581"/>
    <lineage>
        <taxon>Bacteria</taxon>
        <taxon>Pseudomonadati</taxon>
        <taxon>Pseudomonadota</taxon>
        <taxon>Alphaproteobacteria</taxon>
        <taxon>Hyphomicrobiales</taxon>
        <taxon>Tepidamorphaceae</taxon>
        <taxon>Microbaculum</taxon>
    </lineage>
</organism>
<keyword evidence="2" id="KW-1185">Reference proteome</keyword>
<dbReference type="InterPro" id="IPR014543">
    <property type="entry name" value="UCP028291"/>
</dbReference>
<dbReference type="RefSeq" id="WP_340329854.1">
    <property type="nucleotide sequence ID" value="NZ_JAZHOF010000004.1"/>
</dbReference>
<dbReference type="Gene3D" id="3.30.310.50">
    <property type="entry name" value="Alpha-D-phosphohexomutase, C-terminal domain"/>
    <property type="match status" value="1"/>
</dbReference>
<dbReference type="AlphaFoldDB" id="A0AAW9REK0"/>
<gene>
    <name evidence="1" type="ORF">V3328_11785</name>
</gene>
<evidence type="ECO:0000313" key="2">
    <source>
        <dbReference type="Proteomes" id="UP001378188"/>
    </source>
</evidence>
<proteinExistence type="predicted"/>
<evidence type="ECO:0000313" key="1">
    <source>
        <dbReference type="EMBL" id="MEJ8572159.1"/>
    </source>
</evidence>
<sequence>MIVSRSNVRTDHASKYLMQLSKHWKHRFPELTFDAGHAEIPLPAGPCTLEAGDGVLEMTLETETAEGAERMENVVADHLKRFAFREQLDIEWTRQET</sequence>
<dbReference type="PIRSF" id="PIRSF028291">
    <property type="entry name" value="UCP028291"/>
    <property type="match status" value="1"/>
</dbReference>
<comment type="caution">
    <text evidence="1">The sequence shown here is derived from an EMBL/GenBank/DDBJ whole genome shotgun (WGS) entry which is preliminary data.</text>
</comment>